<proteinExistence type="predicted"/>
<accession>A0AAV2G7K0</accession>
<dbReference type="EMBL" id="OZ034821">
    <property type="protein sequence ID" value="CAL1406669.1"/>
    <property type="molecule type" value="Genomic_DNA"/>
</dbReference>
<reference evidence="1 2" key="1">
    <citation type="submission" date="2024-04" db="EMBL/GenBank/DDBJ databases">
        <authorList>
            <person name="Fracassetti M."/>
        </authorList>
    </citation>
    <scope>NUCLEOTIDE SEQUENCE [LARGE SCALE GENOMIC DNA]</scope>
</reference>
<evidence type="ECO:0000313" key="1">
    <source>
        <dbReference type="EMBL" id="CAL1406669.1"/>
    </source>
</evidence>
<name>A0AAV2G7K0_9ROSI</name>
<sequence>MVGGEFTVEELLTSVPIACLLSSSKASSSGGRLFFIGVRHQNQKNPDLVLFSRSSLLRFRVTLGRLRTSPGRDRGGLLGFVAVDDGGWAMVGFWREDGERRGCVAAEGAGWRRR</sequence>
<dbReference type="Proteomes" id="UP001497516">
    <property type="component" value="Chromosome 8"/>
</dbReference>
<dbReference type="AlphaFoldDB" id="A0AAV2G7K0"/>
<organism evidence="1 2">
    <name type="scientific">Linum trigynum</name>
    <dbReference type="NCBI Taxonomy" id="586398"/>
    <lineage>
        <taxon>Eukaryota</taxon>
        <taxon>Viridiplantae</taxon>
        <taxon>Streptophyta</taxon>
        <taxon>Embryophyta</taxon>
        <taxon>Tracheophyta</taxon>
        <taxon>Spermatophyta</taxon>
        <taxon>Magnoliopsida</taxon>
        <taxon>eudicotyledons</taxon>
        <taxon>Gunneridae</taxon>
        <taxon>Pentapetalae</taxon>
        <taxon>rosids</taxon>
        <taxon>fabids</taxon>
        <taxon>Malpighiales</taxon>
        <taxon>Linaceae</taxon>
        <taxon>Linum</taxon>
    </lineage>
</organism>
<protein>
    <submittedName>
        <fullName evidence="1">Uncharacterized protein</fullName>
    </submittedName>
</protein>
<gene>
    <name evidence="1" type="ORF">LTRI10_LOCUS46379</name>
</gene>
<keyword evidence="2" id="KW-1185">Reference proteome</keyword>
<evidence type="ECO:0000313" key="2">
    <source>
        <dbReference type="Proteomes" id="UP001497516"/>
    </source>
</evidence>